<sequence length="97" mass="11277">MENWAHSNNVREAPIDSTFDLYHKVSRLKQMYLKHGPRITLNLENLLSTMDISFQAKGRQLQSGVMVHGPCREMVENDRFANTRMGDERNCARQGRQ</sequence>
<dbReference type="EMBL" id="RBNJ01023240">
    <property type="protein sequence ID" value="RUS17299.1"/>
    <property type="molecule type" value="Genomic_DNA"/>
</dbReference>
<organism evidence="1 2">
    <name type="scientific">Jimgerdemannia flammicorona</name>
    <dbReference type="NCBI Taxonomy" id="994334"/>
    <lineage>
        <taxon>Eukaryota</taxon>
        <taxon>Fungi</taxon>
        <taxon>Fungi incertae sedis</taxon>
        <taxon>Mucoromycota</taxon>
        <taxon>Mucoromycotina</taxon>
        <taxon>Endogonomycetes</taxon>
        <taxon>Endogonales</taxon>
        <taxon>Endogonaceae</taxon>
        <taxon>Jimgerdemannia</taxon>
    </lineage>
</organism>
<dbReference type="Proteomes" id="UP000274822">
    <property type="component" value="Unassembled WGS sequence"/>
</dbReference>
<keyword evidence="2" id="KW-1185">Reference proteome</keyword>
<evidence type="ECO:0000313" key="2">
    <source>
        <dbReference type="Proteomes" id="UP000274822"/>
    </source>
</evidence>
<accession>A0A433PIH8</accession>
<name>A0A433PIH8_9FUNG</name>
<comment type="caution">
    <text evidence="1">The sequence shown here is derived from an EMBL/GenBank/DDBJ whole genome shotgun (WGS) entry which is preliminary data.</text>
</comment>
<dbReference type="AlphaFoldDB" id="A0A433PIH8"/>
<gene>
    <name evidence="1" type="ORF">BC938DRAFT_476300</name>
</gene>
<proteinExistence type="predicted"/>
<reference evidence="1 2" key="1">
    <citation type="journal article" date="2018" name="New Phytol.">
        <title>Phylogenomics of Endogonaceae and evolution of mycorrhizas within Mucoromycota.</title>
        <authorList>
            <person name="Chang Y."/>
            <person name="Desiro A."/>
            <person name="Na H."/>
            <person name="Sandor L."/>
            <person name="Lipzen A."/>
            <person name="Clum A."/>
            <person name="Barry K."/>
            <person name="Grigoriev I.V."/>
            <person name="Martin F.M."/>
            <person name="Stajich J.E."/>
            <person name="Smith M.E."/>
            <person name="Bonito G."/>
            <person name="Spatafora J.W."/>
        </authorList>
    </citation>
    <scope>NUCLEOTIDE SEQUENCE [LARGE SCALE GENOMIC DNA]</scope>
    <source>
        <strain evidence="1 2">AD002</strain>
    </source>
</reference>
<protein>
    <submittedName>
        <fullName evidence="1">Uncharacterized protein</fullName>
    </submittedName>
</protein>
<evidence type="ECO:0000313" key="1">
    <source>
        <dbReference type="EMBL" id="RUS17299.1"/>
    </source>
</evidence>